<comment type="subcellular location">
    <subcellularLocation>
        <location evidence="3">Secreted</location>
    </subcellularLocation>
    <subcellularLocation>
        <location evidence="3">Bacterial flagellum</location>
    </subcellularLocation>
</comment>
<dbReference type="EMBL" id="BMFJ01000004">
    <property type="protein sequence ID" value="GGE50702.1"/>
    <property type="molecule type" value="Genomic_DNA"/>
</dbReference>
<keyword evidence="6" id="KW-0282">Flagellum</keyword>
<dbReference type="SUPFAM" id="SSF64518">
    <property type="entry name" value="Phase 1 flagellin"/>
    <property type="match status" value="1"/>
</dbReference>
<accession>A0A917AHD4</accession>
<evidence type="ECO:0000256" key="2">
    <source>
        <dbReference type="ARBA" id="ARBA00023143"/>
    </source>
</evidence>
<dbReference type="AlphaFoldDB" id="A0A917AHD4"/>
<evidence type="ECO:0000313" key="7">
    <source>
        <dbReference type="Proteomes" id="UP000612855"/>
    </source>
</evidence>
<dbReference type="Pfam" id="PF00669">
    <property type="entry name" value="Flagellin_N"/>
    <property type="match status" value="1"/>
</dbReference>
<feature type="domain" description="Flagellin N-terminal" evidence="4">
    <location>
        <begin position="8"/>
        <end position="141"/>
    </location>
</feature>
<gene>
    <name evidence="6" type="ORF">GCM10011360_42190</name>
</gene>
<keyword evidence="3" id="KW-0964">Secreted</keyword>
<keyword evidence="6" id="KW-0969">Cilium</keyword>
<dbReference type="InterPro" id="IPR046358">
    <property type="entry name" value="Flagellin_C"/>
</dbReference>
<evidence type="ECO:0000256" key="1">
    <source>
        <dbReference type="ARBA" id="ARBA00005709"/>
    </source>
</evidence>
<evidence type="ECO:0000259" key="5">
    <source>
        <dbReference type="Pfam" id="PF00700"/>
    </source>
</evidence>
<comment type="caution">
    <text evidence="6">The sequence shown here is derived from an EMBL/GenBank/DDBJ whole genome shotgun (WGS) entry which is preliminary data.</text>
</comment>
<dbReference type="InterPro" id="IPR001029">
    <property type="entry name" value="Flagellin_N"/>
</dbReference>
<keyword evidence="7" id="KW-1185">Reference proteome</keyword>
<reference evidence="7" key="1">
    <citation type="journal article" date="2019" name="Int. J. Syst. Evol. Microbiol.">
        <title>The Global Catalogue of Microorganisms (GCM) 10K type strain sequencing project: providing services to taxonomists for standard genome sequencing and annotation.</title>
        <authorList>
            <consortium name="The Broad Institute Genomics Platform"/>
            <consortium name="The Broad Institute Genome Sequencing Center for Infectious Disease"/>
            <person name="Wu L."/>
            <person name="Ma J."/>
        </authorList>
    </citation>
    <scope>NUCLEOTIDE SEQUENCE [LARGE SCALE GENOMIC DNA]</scope>
    <source>
        <strain evidence="7">CGMCC 1.12664</strain>
    </source>
</reference>
<dbReference type="GO" id="GO:0005198">
    <property type="term" value="F:structural molecule activity"/>
    <property type="evidence" value="ECO:0007669"/>
    <property type="project" value="UniProtKB-UniRule"/>
</dbReference>
<evidence type="ECO:0000256" key="3">
    <source>
        <dbReference type="RuleBase" id="RU362073"/>
    </source>
</evidence>
<dbReference type="Pfam" id="PF00700">
    <property type="entry name" value="Flagellin_C"/>
    <property type="match status" value="1"/>
</dbReference>
<evidence type="ECO:0000259" key="4">
    <source>
        <dbReference type="Pfam" id="PF00669"/>
    </source>
</evidence>
<evidence type="ECO:0000313" key="6">
    <source>
        <dbReference type="EMBL" id="GGE50702.1"/>
    </source>
</evidence>
<comment type="function">
    <text evidence="3">Flagellin is the subunit protein which polymerizes to form the filaments of bacterial flagella.</text>
</comment>
<dbReference type="GO" id="GO:0005576">
    <property type="term" value="C:extracellular region"/>
    <property type="evidence" value="ECO:0007669"/>
    <property type="project" value="UniProtKB-SubCell"/>
</dbReference>
<protein>
    <recommendedName>
        <fullName evidence="3">Flagellin</fullName>
    </recommendedName>
</protein>
<keyword evidence="2 3" id="KW-0975">Bacterial flagellum</keyword>
<dbReference type="Proteomes" id="UP000612855">
    <property type="component" value="Unassembled WGS sequence"/>
</dbReference>
<sequence>MISYVQTVSTLQSLLTRQRTTTDMTKLMLQAEVEVSTGRHADPYAALGSRSIEAMSTRAAYERTLGRIESNTLLQNRLDLMATSLSNVREAAQEVLTMAMTNQDPSSASPQYMKDLARDAYDTIASFLNAGYNGKSLFGGVASDKTPVNTWGKANGTTGYSPADVMAGIVGGGITDAADAAAKLAQVDAVFNGTPGDPATAYEQTFYSGSPLMTGATPTPRLNAQIDDNFEINYGVQANDQGFRDLMRGLAMIASGDPATISDPDAYKAWVGAATKALSSGVSAVLSAESRTGSMQKQVEDATTRLSAKRDVYSLHISDLESVDPYVAATKLTSVETQLQASYAVTARLAQLSFLNFM</sequence>
<name>A0A917AHD4_9RHOB</name>
<dbReference type="Gene3D" id="1.20.1330.10">
    <property type="entry name" value="f41 fragment of flagellin, N-terminal domain"/>
    <property type="match status" value="1"/>
</dbReference>
<feature type="domain" description="Flagellin C-terminal" evidence="5">
    <location>
        <begin position="282"/>
        <end position="357"/>
    </location>
</feature>
<organism evidence="6 7">
    <name type="scientific">Primorskyibacter flagellatus</name>
    <dbReference type="NCBI Taxonomy" id="1387277"/>
    <lineage>
        <taxon>Bacteria</taxon>
        <taxon>Pseudomonadati</taxon>
        <taxon>Pseudomonadota</taxon>
        <taxon>Alphaproteobacteria</taxon>
        <taxon>Rhodobacterales</taxon>
        <taxon>Roseobacteraceae</taxon>
        <taxon>Primorskyibacter</taxon>
    </lineage>
</organism>
<dbReference type="GO" id="GO:0009288">
    <property type="term" value="C:bacterial-type flagellum"/>
    <property type="evidence" value="ECO:0007669"/>
    <property type="project" value="UniProtKB-SubCell"/>
</dbReference>
<dbReference type="RefSeq" id="WP_188479708.1">
    <property type="nucleotide sequence ID" value="NZ_BMFJ01000004.1"/>
</dbReference>
<keyword evidence="6" id="KW-0966">Cell projection</keyword>
<comment type="similarity">
    <text evidence="1 3">Belongs to the bacterial flagellin family.</text>
</comment>
<proteinExistence type="inferred from homology"/>